<evidence type="ECO:0000256" key="3">
    <source>
        <dbReference type="ARBA" id="ARBA00023163"/>
    </source>
</evidence>
<proteinExistence type="predicted"/>
<evidence type="ECO:0000256" key="1">
    <source>
        <dbReference type="ARBA" id="ARBA00023015"/>
    </source>
</evidence>
<organism evidence="5 6">
    <name type="scientific">Meridianimarinicoccus roseus</name>
    <dbReference type="NCBI Taxonomy" id="2072018"/>
    <lineage>
        <taxon>Bacteria</taxon>
        <taxon>Pseudomonadati</taxon>
        <taxon>Pseudomonadota</taxon>
        <taxon>Alphaproteobacteria</taxon>
        <taxon>Rhodobacterales</taxon>
        <taxon>Paracoccaceae</taxon>
        <taxon>Meridianimarinicoccus</taxon>
    </lineage>
</organism>
<dbReference type="PANTHER" id="PTHR30154">
    <property type="entry name" value="LEUCINE-RESPONSIVE REGULATORY PROTEIN"/>
    <property type="match status" value="1"/>
</dbReference>
<dbReference type="Gene3D" id="3.30.70.920">
    <property type="match status" value="1"/>
</dbReference>
<dbReference type="InterPro" id="IPR011008">
    <property type="entry name" value="Dimeric_a/b-barrel"/>
</dbReference>
<dbReference type="InterPro" id="IPR036388">
    <property type="entry name" value="WH-like_DNA-bd_sf"/>
</dbReference>
<feature type="domain" description="HTH asnC-type" evidence="4">
    <location>
        <begin position="1"/>
        <end position="62"/>
    </location>
</feature>
<dbReference type="AlphaFoldDB" id="A0A2V2LFB4"/>
<dbReference type="Proteomes" id="UP000245680">
    <property type="component" value="Unassembled WGS sequence"/>
</dbReference>
<dbReference type="PROSITE" id="PS50956">
    <property type="entry name" value="HTH_ASNC_2"/>
    <property type="match status" value="1"/>
</dbReference>
<keyword evidence="3" id="KW-0804">Transcription</keyword>
<name>A0A2V2LFB4_9RHOB</name>
<sequence>MDAFDRKIISALQQDSARSIAVLAESVGLSPSACHRRVRALEESGVVAGYAARIDRVKLGLTLQVFVEISLSSQAREVLDAFEQAVCRFDDILECHLTSGHADYILRVVARDMEDYAAIHRDCLARLPNVASMQTIFTLKPVQQWRGYPIR</sequence>
<dbReference type="SUPFAM" id="SSF46785">
    <property type="entry name" value="Winged helix' DNA-binding domain"/>
    <property type="match status" value="1"/>
</dbReference>
<evidence type="ECO:0000256" key="2">
    <source>
        <dbReference type="ARBA" id="ARBA00023125"/>
    </source>
</evidence>
<dbReference type="InterPro" id="IPR036390">
    <property type="entry name" value="WH_DNA-bd_sf"/>
</dbReference>
<dbReference type="OrthoDB" id="8085200at2"/>
<evidence type="ECO:0000313" key="5">
    <source>
        <dbReference type="EMBL" id="PWR02194.1"/>
    </source>
</evidence>
<dbReference type="InterPro" id="IPR000485">
    <property type="entry name" value="AsnC-type_HTH_dom"/>
</dbReference>
<dbReference type="PANTHER" id="PTHR30154:SF34">
    <property type="entry name" value="TRANSCRIPTIONAL REGULATOR AZLB"/>
    <property type="match status" value="1"/>
</dbReference>
<dbReference type="Gene3D" id="1.10.10.10">
    <property type="entry name" value="Winged helix-like DNA-binding domain superfamily/Winged helix DNA-binding domain"/>
    <property type="match status" value="1"/>
</dbReference>
<dbReference type="GO" id="GO:0005829">
    <property type="term" value="C:cytosol"/>
    <property type="evidence" value="ECO:0007669"/>
    <property type="project" value="TreeGrafter"/>
</dbReference>
<keyword evidence="2" id="KW-0238">DNA-binding</keyword>
<dbReference type="InterPro" id="IPR019887">
    <property type="entry name" value="Tscrpt_reg_AsnC/Lrp_C"/>
</dbReference>
<dbReference type="RefSeq" id="WP_109812147.1">
    <property type="nucleotide sequence ID" value="NZ_QGKU01000039.1"/>
</dbReference>
<dbReference type="SMART" id="SM00344">
    <property type="entry name" value="HTH_ASNC"/>
    <property type="match status" value="1"/>
</dbReference>
<keyword evidence="1" id="KW-0805">Transcription regulation</keyword>
<dbReference type="Pfam" id="PF01037">
    <property type="entry name" value="AsnC_trans_reg"/>
    <property type="match status" value="1"/>
</dbReference>
<dbReference type="InterPro" id="IPR011991">
    <property type="entry name" value="ArsR-like_HTH"/>
</dbReference>
<evidence type="ECO:0000313" key="6">
    <source>
        <dbReference type="Proteomes" id="UP000245680"/>
    </source>
</evidence>
<dbReference type="EMBL" id="QGKU01000039">
    <property type="protein sequence ID" value="PWR02194.1"/>
    <property type="molecule type" value="Genomic_DNA"/>
</dbReference>
<gene>
    <name evidence="5" type="ORF">DKT77_13090</name>
</gene>
<dbReference type="GO" id="GO:0043565">
    <property type="term" value="F:sequence-specific DNA binding"/>
    <property type="evidence" value="ECO:0007669"/>
    <property type="project" value="InterPro"/>
</dbReference>
<dbReference type="InterPro" id="IPR019888">
    <property type="entry name" value="Tscrpt_reg_AsnC-like"/>
</dbReference>
<accession>A0A2V2LFB4</accession>
<dbReference type="CDD" id="cd00090">
    <property type="entry name" value="HTH_ARSR"/>
    <property type="match status" value="1"/>
</dbReference>
<keyword evidence="6" id="KW-1185">Reference proteome</keyword>
<dbReference type="GO" id="GO:0043200">
    <property type="term" value="P:response to amino acid"/>
    <property type="evidence" value="ECO:0007669"/>
    <property type="project" value="TreeGrafter"/>
</dbReference>
<evidence type="ECO:0000259" key="4">
    <source>
        <dbReference type="PROSITE" id="PS50956"/>
    </source>
</evidence>
<reference evidence="5 6" key="1">
    <citation type="submission" date="2018-05" db="EMBL/GenBank/DDBJ databases">
        <title>Rhodobacteraceae gen. nov., sp. nov. isolated from sea water.</title>
        <authorList>
            <person name="Ren Y."/>
        </authorList>
    </citation>
    <scope>NUCLEOTIDE SEQUENCE [LARGE SCALE GENOMIC DNA]</scope>
    <source>
        <strain evidence="5 6">TG-679</strain>
    </source>
</reference>
<dbReference type="GO" id="GO:0006355">
    <property type="term" value="P:regulation of DNA-templated transcription"/>
    <property type="evidence" value="ECO:0007669"/>
    <property type="project" value="UniProtKB-ARBA"/>
</dbReference>
<protein>
    <submittedName>
        <fullName evidence="5">AsnC family transcriptional regulator</fullName>
    </submittedName>
</protein>
<dbReference type="PRINTS" id="PR00033">
    <property type="entry name" value="HTHASNC"/>
</dbReference>
<dbReference type="Pfam" id="PF13404">
    <property type="entry name" value="HTH_AsnC-type"/>
    <property type="match status" value="1"/>
</dbReference>
<dbReference type="SUPFAM" id="SSF54909">
    <property type="entry name" value="Dimeric alpha+beta barrel"/>
    <property type="match status" value="1"/>
</dbReference>
<comment type="caution">
    <text evidence="5">The sequence shown here is derived from an EMBL/GenBank/DDBJ whole genome shotgun (WGS) entry which is preliminary data.</text>
</comment>